<feature type="region of interest" description="Disordered" evidence="1">
    <location>
        <begin position="24"/>
        <end position="46"/>
    </location>
</feature>
<gene>
    <name evidence="3" type="ORF">MEBOL_003998</name>
</gene>
<evidence type="ECO:0000256" key="2">
    <source>
        <dbReference type="SAM" id="SignalP"/>
    </source>
</evidence>
<dbReference type="AlphaFoldDB" id="A0A250IH95"/>
<dbReference type="EMBL" id="CP022163">
    <property type="protein sequence ID" value="ATB30537.1"/>
    <property type="molecule type" value="Genomic_DNA"/>
</dbReference>
<accession>A0A250IH95</accession>
<evidence type="ECO:0000313" key="3">
    <source>
        <dbReference type="EMBL" id="ATB30537.1"/>
    </source>
</evidence>
<evidence type="ECO:0000256" key="1">
    <source>
        <dbReference type="SAM" id="MobiDB-lite"/>
    </source>
</evidence>
<proteinExistence type="predicted"/>
<sequence length="449" mass="45788">MKRNTLWAYGCTALLLSACGSTSPASEPSVPGGGDTETPTPARGSVSGKLFNARGAPVVNSPVLLMHASGQVVVNTDGSGAFSFPDVAVPYDLATVTSDKSEARVYKGLTQRVLTLLLGEDPLVPDGVLHSATLEGAFSGGQPPYVGANAPVMVFRASPGSGVSFPASGGSATGYSRKVEWRGPTSITGSLYALQSTQDPVTGLPTGFPGYGRRDNVTLTEGATISAQDVALEAVASAPLALDVTVPTGLQLAGTGVAMMLPDQAFFSIAGQNRPSGTSFRYVVPQVAQATFILLASAMEASPSGISYSSAQKTGMAAGSTTTLSLPDIARPITPEAAAVGVTHGTDFSWSPVAGGVYNFQLRTLPGSSPRPLSLAVLTANIHTSVPDLRAIGFSLPANTSFVWSVMFDAISPATVDALFERVPDSAAGFSELATSLGPARMLTTAATP</sequence>
<reference evidence="3 4" key="1">
    <citation type="submission" date="2017-06" db="EMBL/GenBank/DDBJ databases">
        <authorList>
            <person name="Kim H.J."/>
            <person name="Triplett B.A."/>
        </authorList>
    </citation>
    <scope>NUCLEOTIDE SEQUENCE [LARGE SCALE GENOMIC DNA]</scope>
    <source>
        <strain evidence="3 4">DSM 14713</strain>
    </source>
</reference>
<keyword evidence="4" id="KW-1185">Reference proteome</keyword>
<dbReference type="OrthoDB" id="5498512at2"/>
<name>A0A250IH95_9BACT</name>
<dbReference type="RefSeq" id="WP_095978978.1">
    <property type="nucleotide sequence ID" value="NZ_CP022163.1"/>
</dbReference>
<feature type="signal peptide" evidence="2">
    <location>
        <begin position="1"/>
        <end position="25"/>
    </location>
</feature>
<keyword evidence="2" id="KW-0732">Signal</keyword>
<dbReference type="Proteomes" id="UP000217289">
    <property type="component" value="Chromosome"/>
</dbReference>
<feature type="chain" id="PRO_5012829196" description="Lipoprotein" evidence="2">
    <location>
        <begin position="26"/>
        <end position="449"/>
    </location>
</feature>
<protein>
    <recommendedName>
        <fullName evidence="5">Lipoprotein</fullName>
    </recommendedName>
</protein>
<organism evidence="3 4">
    <name type="scientific">Melittangium boletus DSM 14713</name>
    <dbReference type="NCBI Taxonomy" id="1294270"/>
    <lineage>
        <taxon>Bacteria</taxon>
        <taxon>Pseudomonadati</taxon>
        <taxon>Myxococcota</taxon>
        <taxon>Myxococcia</taxon>
        <taxon>Myxococcales</taxon>
        <taxon>Cystobacterineae</taxon>
        <taxon>Archangiaceae</taxon>
        <taxon>Melittangium</taxon>
    </lineage>
</organism>
<evidence type="ECO:0000313" key="4">
    <source>
        <dbReference type="Proteomes" id="UP000217289"/>
    </source>
</evidence>
<dbReference type="KEGG" id="mbd:MEBOL_003998"/>
<evidence type="ECO:0008006" key="5">
    <source>
        <dbReference type="Google" id="ProtNLM"/>
    </source>
</evidence>
<dbReference type="PROSITE" id="PS51257">
    <property type="entry name" value="PROKAR_LIPOPROTEIN"/>
    <property type="match status" value="1"/>
</dbReference>